<organism evidence="9 10">
    <name type="scientific">Capnocytophaga canimorsus</name>
    <dbReference type="NCBI Taxonomy" id="28188"/>
    <lineage>
        <taxon>Bacteria</taxon>
        <taxon>Pseudomonadati</taxon>
        <taxon>Bacteroidota</taxon>
        <taxon>Flavobacteriia</taxon>
        <taxon>Flavobacteriales</taxon>
        <taxon>Flavobacteriaceae</taxon>
        <taxon>Capnocytophaga</taxon>
    </lineage>
</organism>
<dbReference type="GO" id="GO:0005886">
    <property type="term" value="C:plasma membrane"/>
    <property type="evidence" value="ECO:0007669"/>
    <property type="project" value="TreeGrafter"/>
</dbReference>
<feature type="domain" description="Glycosyltransferase 2-like" evidence="8">
    <location>
        <begin position="12"/>
        <end position="175"/>
    </location>
</feature>
<dbReference type="CDD" id="cd04187">
    <property type="entry name" value="DPM1_like_bac"/>
    <property type="match status" value="1"/>
</dbReference>
<proteinExistence type="predicted"/>
<keyword evidence="2" id="KW-0328">Glycosyltransferase</keyword>
<reference evidence="10" key="1">
    <citation type="submission" date="2017-06" db="EMBL/GenBank/DDBJ databases">
        <title>Capnocytophaga spp. assemblies.</title>
        <authorList>
            <person name="Gulvik C.A."/>
        </authorList>
    </citation>
    <scope>NUCLEOTIDE SEQUENCE [LARGE SCALE GENOMIC DNA]</scope>
    <source>
        <strain evidence="10">H5594</strain>
    </source>
</reference>
<protein>
    <submittedName>
        <fullName evidence="9">Glycosyltransferase</fullName>
    </submittedName>
</protein>
<keyword evidence="6 7" id="KW-0472">Membrane</keyword>
<feature type="transmembrane region" description="Helical" evidence="7">
    <location>
        <begin position="270"/>
        <end position="295"/>
    </location>
</feature>
<evidence type="ECO:0000256" key="4">
    <source>
        <dbReference type="ARBA" id="ARBA00022692"/>
    </source>
</evidence>
<evidence type="ECO:0000313" key="10">
    <source>
        <dbReference type="Proteomes" id="UP000243136"/>
    </source>
</evidence>
<evidence type="ECO:0000256" key="3">
    <source>
        <dbReference type="ARBA" id="ARBA00022679"/>
    </source>
</evidence>
<keyword evidence="3 9" id="KW-0808">Transferase</keyword>
<sequence length="315" mass="35925">MIKEMQKKQIDIVVPCYNESGNIRVLYDSVQAIFQEKSLENYTFNLIFVNDGSTDDSLQILKEMCQRYKNVKYISFSRNFGHQLAVKAGLDNAFGDAVISMDADLQHPPSLIPELVRKWQEGNQVVATIRKYAPDAANKIKKSSTYFYKTLNFITDIEIKDGAADFRLLDKSVVSVIRSMSENEPFLRGMVPWTGFRQVYIPYIAQKRFSGKTKYTLKKMLHLAMVGATAFSVKPLHFAVYLGFAFSLLSILYVPYVIFSFINGTEISGWASLIMTVVFFGGLQLIILGIIGIYIGKIFKQTKDRPNYIIQERNF</sequence>
<evidence type="ECO:0000256" key="1">
    <source>
        <dbReference type="ARBA" id="ARBA00004141"/>
    </source>
</evidence>
<dbReference type="PANTHER" id="PTHR48090:SF1">
    <property type="entry name" value="PROPHAGE BACTOPRENOL GLUCOSYL TRANSFERASE HOMOLOG"/>
    <property type="match status" value="1"/>
</dbReference>
<dbReference type="PANTHER" id="PTHR48090">
    <property type="entry name" value="UNDECAPRENYL-PHOSPHATE 4-DEOXY-4-FORMAMIDO-L-ARABINOSE TRANSFERASE-RELATED"/>
    <property type="match status" value="1"/>
</dbReference>
<accession>A0A250G403</accession>
<keyword evidence="4 7" id="KW-0812">Transmembrane</keyword>
<keyword evidence="5 7" id="KW-1133">Transmembrane helix</keyword>
<dbReference type="Gene3D" id="3.90.550.10">
    <property type="entry name" value="Spore Coat Polysaccharide Biosynthesis Protein SpsA, Chain A"/>
    <property type="match status" value="1"/>
</dbReference>
<dbReference type="SUPFAM" id="SSF53448">
    <property type="entry name" value="Nucleotide-diphospho-sugar transferases"/>
    <property type="match status" value="1"/>
</dbReference>
<evidence type="ECO:0000256" key="7">
    <source>
        <dbReference type="SAM" id="Phobius"/>
    </source>
</evidence>
<dbReference type="EMBL" id="CP022388">
    <property type="protein sequence ID" value="ATA91941.1"/>
    <property type="molecule type" value="Genomic_DNA"/>
</dbReference>
<evidence type="ECO:0000256" key="2">
    <source>
        <dbReference type="ARBA" id="ARBA00022676"/>
    </source>
</evidence>
<dbReference type="InterPro" id="IPR050256">
    <property type="entry name" value="Glycosyltransferase_2"/>
</dbReference>
<dbReference type="AlphaFoldDB" id="A0A250G403"/>
<name>A0A250G403_9FLAO</name>
<dbReference type="Pfam" id="PF00535">
    <property type="entry name" value="Glycos_transf_2"/>
    <property type="match status" value="1"/>
</dbReference>
<dbReference type="GO" id="GO:0016757">
    <property type="term" value="F:glycosyltransferase activity"/>
    <property type="evidence" value="ECO:0007669"/>
    <property type="project" value="UniProtKB-KW"/>
</dbReference>
<evidence type="ECO:0000313" key="9">
    <source>
        <dbReference type="EMBL" id="ATA91941.1"/>
    </source>
</evidence>
<dbReference type="InterPro" id="IPR001173">
    <property type="entry name" value="Glyco_trans_2-like"/>
</dbReference>
<gene>
    <name evidence="9" type="ORF">CGC56_07045</name>
</gene>
<feature type="transmembrane region" description="Helical" evidence="7">
    <location>
        <begin position="238"/>
        <end position="258"/>
    </location>
</feature>
<evidence type="ECO:0000256" key="6">
    <source>
        <dbReference type="ARBA" id="ARBA00023136"/>
    </source>
</evidence>
<dbReference type="Proteomes" id="UP000243136">
    <property type="component" value="Chromosome"/>
</dbReference>
<dbReference type="OMA" id="KMLKLSM"/>
<evidence type="ECO:0000256" key="5">
    <source>
        <dbReference type="ARBA" id="ARBA00022989"/>
    </source>
</evidence>
<evidence type="ECO:0000259" key="8">
    <source>
        <dbReference type="Pfam" id="PF00535"/>
    </source>
</evidence>
<comment type="subcellular location">
    <subcellularLocation>
        <location evidence="1">Membrane</location>
        <topology evidence="1">Multi-pass membrane protein</topology>
    </subcellularLocation>
</comment>
<dbReference type="InterPro" id="IPR029044">
    <property type="entry name" value="Nucleotide-diphossugar_trans"/>
</dbReference>